<dbReference type="PROSITE" id="PS00134">
    <property type="entry name" value="TRYPSIN_HIS"/>
    <property type="match status" value="1"/>
</dbReference>
<reference evidence="8" key="1">
    <citation type="submission" date="2025-08" db="UniProtKB">
        <authorList>
            <consortium name="RefSeq"/>
        </authorList>
    </citation>
    <scope>IDENTIFICATION</scope>
    <source>
        <strain evidence="8">Ishihara</strain>
        <tissue evidence="8">Whole body</tissue>
    </source>
</reference>
<dbReference type="InterPro" id="IPR051487">
    <property type="entry name" value="Ser/Thr_Proteases_Immune/Dev"/>
</dbReference>
<dbReference type="OrthoDB" id="10061449at2759"/>
<dbReference type="PANTHER" id="PTHR24256">
    <property type="entry name" value="TRYPTASE-RELATED"/>
    <property type="match status" value="1"/>
</dbReference>
<evidence type="ECO:0000259" key="6">
    <source>
        <dbReference type="PROSITE" id="PS50240"/>
    </source>
</evidence>
<dbReference type="InterPro" id="IPR009003">
    <property type="entry name" value="Peptidase_S1_PA"/>
</dbReference>
<dbReference type="InterPro" id="IPR018114">
    <property type="entry name" value="TRYPSIN_HIS"/>
</dbReference>
<dbReference type="InterPro" id="IPR001254">
    <property type="entry name" value="Trypsin_dom"/>
</dbReference>
<evidence type="ECO:0000256" key="1">
    <source>
        <dbReference type="ARBA" id="ARBA00023157"/>
    </source>
</evidence>
<accession>A0A9J7DPK0</accession>
<keyword evidence="3" id="KW-0720">Serine protease</keyword>
<dbReference type="PROSITE" id="PS00135">
    <property type="entry name" value="TRYPSIN_SER"/>
    <property type="match status" value="1"/>
</dbReference>
<dbReference type="CDD" id="cd00190">
    <property type="entry name" value="Tryp_SPc"/>
    <property type="match status" value="1"/>
</dbReference>
<dbReference type="SMART" id="SM00020">
    <property type="entry name" value="Tryp_SPc"/>
    <property type="match status" value="1"/>
</dbReference>
<name>A0A9J7DPK0_SPOLT</name>
<protein>
    <submittedName>
        <fullName evidence="8">Chymotrypsinogen B-like</fullName>
    </submittedName>
</protein>
<dbReference type="SUPFAM" id="SSF50494">
    <property type="entry name" value="Trypsin-like serine proteases"/>
    <property type="match status" value="1"/>
</dbReference>
<comment type="similarity">
    <text evidence="2">Belongs to the peptidase S1 family. CLIP subfamily.</text>
</comment>
<dbReference type="GO" id="GO:0004252">
    <property type="term" value="F:serine-type endopeptidase activity"/>
    <property type="evidence" value="ECO:0007669"/>
    <property type="project" value="InterPro"/>
</dbReference>
<feature type="chain" id="PRO_5039902487" evidence="5">
    <location>
        <begin position="17"/>
        <end position="410"/>
    </location>
</feature>
<dbReference type="Proteomes" id="UP000301870">
    <property type="component" value="Chromosome 8"/>
</dbReference>
<dbReference type="KEGG" id="sliu:111349009"/>
<dbReference type="AlphaFoldDB" id="A0A9J7DPK0"/>
<evidence type="ECO:0000256" key="3">
    <source>
        <dbReference type="RuleBase" id="RU363034"/>
    </source>
</evidence>
<evidence type="ECO:0000256" key="4">
    <source>
        <dbReference type="SAM" id="MobiDB-lite"/>
    </source>
</evidence>
<keyword evidence="7" id="KW-1185">Reference proteome</keyword>
<feature type="region of interest" description="Disordered" evidence="4">
    <location>
        <begin position="369"/>
        <end position="410"/>
    </location>
</feature>
<evidence type="ECO:0000256" key="5">
    <source>
        <dbReference type="SAM" id="SignalP"/>
    </source>
</evidence>
<proteinExistence type="inferred from homology"/>
<dbReference type="GO" id="GO:0006508">
    <property type="term" value="P:proteolysis"/>
    <property type="evidence" value="ECO:0007669"/>
    <property type="project" value="UniProtKB-KW"/>
</dbReference>
<dbReference type="Gene3D" id="2.40.10.10">
    <property type="entry name" value="Trypsin-like serine proteases"/>
    <property type="match status" value="1"/>
</dbReference>
<keyword evidence="5" id="KW-0732">Signal</keyword>
<dbReference type="Pfam" id="PF00089">
    <property type="entry name" value="Trypsin"/>
    <property type="match status" value="1"/>
</dbReference>
<evidence type="ECO:0000256" key="2">
    <source>
        <dbReference type="ARBA" id="ARBA00024195"/>
    </source>
</evidence>
<dbReference type="RefSeq" id="XP_022815731.1">
    <property type="nucleotide sequence ID" value="XM_022959963.1"/>
</dbReference>
<keyword evidence="1" id="KW-1015">Disulfide bond</keyword>
<gene>
    <name evidence="8" type="primary">LOC111349009</name>
</gene>
<dbReference type="InterPro" id="IPR033116">
    <property type="entry name" value="TRYPSIN_SER"/>
</dbReference>
<keyword evidence="3" id="KW-0645">Protease</keyword>
<dbReference type="GeneID" id="111349009"/>
<evidence type="ECO:0000313" key="7">
    <source>
        <dbReference type="Proteomes" id="UP000301870"/>
    </source>
</evidence>
<sequence length="410" mass="45498">MLVLIVFAFLTQNVICDYDRRVITTLKYSKYSTTPAVVNGKPAAEGQFPFLVSLKEPVQKMEPDKIVWKNLCGGSIIDNNRVLTAAHCFENNEFYYARHPNALRVVAGAMSTDLIHSGKTETTREFQWRSLKKVLIHEHFSFPANDIAIVVVTEPWVFTENVNAIRMATKVTDYAEHCVSAGYGRVGHRMKDTISPILLTAKISTMPRWRCSLVWEMNMNSFICTDSATADVARGDSGGPLLCYHTGDPNEVNDEGVLAGVVSGKNFDKTTLYTRVSAYHPWIEPASSAVGIFPVFVTILCLPIIPLFNFNGPLLDYEHLQRGFTMFPTFRRQGLDSLEKGKQPPRVAYVAGPVADVAVVRSMPSVVIPQEHPGSQSQAVEEHRSGFIRQESGCSPSSPRHGKSIKIPPP</sequence>
<dbReference type="InterPro" id="IPR001314">
    <property type="entry name" value="Peptidase_S1A"/>
</dbReference>
<keyword evidence="3" id="KW-0378">Hydrolase</keyword>
<dbReference type="PRINTS" id="PR00722">
    <property type="entry name" value="CHYMOTRYPSIN"/>
</dbReference>
<organism evidence="7 8">
    <name type="scientific">Spodoptera litura</name>
    <name type="common">Asian cotton leafworm</name>
    <dbReference type="NCBI Taxonomy" id="69820"/>
    <lineage>
        <taxon>Eukaryota</taxon>
        <taxon>Metazoa</taxon>
        <taxon>Ecdysozoa</taxon>
        <taxon>Arthropoda</taxon>
        <taxon>Hexapoda</taxon>
        <taxon>Insecta</taxon>
        <taxon>Pterygota</taxon>
        <taxon>Neoptera</taxon>
        <taxon>Endopterygota</taxon>
        <taxon>Lepidoptera</taxon>
        <taxon>Glossata</taxon>
        <taxon>Ditrysia</taxon>
        <taxon>Noctuoidea</taxon>
        <taxon>Noctuidae</taxon>
        <taxon>Amphipyrinae</taxon>
        <taxon>Spodoptera</taxon>
    </lineage>
</organism>
<feature type="signal peptide" evidence="5">
    <location>
        <begin position="1"/>
        <end position="16"/>
    </location>
</feature>
<dbReference type="InterPro" id="IPR043504">
    <property type="entry name" value="Peptidase_S1_PA_chymotrypsin"/>
</dbReference>
<dbReference type="PROSITE" id="PS50240">
    <property type="entry name" value="TRYPSIN_DOM"/>
    <property type="match status" value="1"/>
</dbReference>
<feature type="domain" description="Peptidase S1" evidence="6">
    <location>
        <begin position="37"/>
        <end position="288"/>
    </location>
</feature>
<evidence type="ECO:0000313" key="8">
    <source>
        <dbReference type="RefSeq" id="XP_022815731.1"/>
    </source>
</evidence>